<evidence type="ECO:0000256" key="2">
    <source>
        <dbReference type="ARBA" id="ARBA00022737"/>
    </source>
</evidence>
<feature type="region of interest" description="Disordered" evidence="6">
    <location>
        <begin position="123"/>
        <end position="158"/>
    </location>
</feature>
<keyword evidence="1" id="KW-0479">Metal-binding</keyword>
<feature type="compositionally biased region" description="Low complexity" evidence="6">
    <location>
        <begin position="461"/>
        <end position="471"/>
    </location>
</feature>
<protein>
    <recommendedName>
        <fullName evidence="7">C2H2-type domain-containing protein</fullName>
    </recommendedName>
</protein>
<feature type="domain" description="C2H2-type" evidence="7">
    <location>
        <begin position="251"/>
        <end position="278"/>
    </location>
</feature>
<feature type="compositionally biased region" description="Basic and acidic residues" evidence="6">
    <location>
        <begin position="412"/>
        <end position="427"/>
    </location>
</feature>
<dbReference type="Proteomes" id="UP001566132">
    <property type="component" value="Unassembled WGS sequence"/>
</dbReference>
<feature type="compositionally biased region" description="Basic and acidic residues" evidence="6">
    <location>
        <begin position="437"/>
        <end position="456"/>
    </location>
</feature>
<dbReference type="InterPro" id="IPR036236">
    <property type="entry name" value="Znf_C2H2_sf"/>
</dbReference>
<feature type="region of interest" description="Disordered" evidence="6">
    <location>
        <begin position="34"/>
        <end position="98"/>
    </location>
</feature>
<sequence length="471" mass="53258">MSTADAALSFLHPAWLPRCRPYLLPPPVIMREKDSSPRKMLVAQGGHSSPKQAAVYPLSVRVPPPEEAPFDLSRNTSRSSPGPHMSPAGRPSDQQGDEQPLDLRVEHKKLSLIIMRRQVEDENRNIISPTPSTSSEKEDVTVEDRSSPPNVPKAPFSPQLPPYAGMLFPPQPIHPIMLEAMYRAQGGDKVPRLPLPYPPSPGYPQRYPFLSPNMLSPPVNNVPFDMLRNAPSTPPTPKVFDPASGKPKDRYACKFCGKVFPRSANLTRHLRTHTGEQPYKCRYCERSFSISSNLQRHVRNIHNKEKPFKCPLCERCFGQQTNLDRHLKKHEADGPTILDERNLQRRNLGRNLSEESYFEEIRSFMGKVTDGRLLQHLKPGNNIPSFPLSLPTKLLDSSKVQENEKSSPTLTDEMKRDSSYFSDKDNSSRSSTNSESSNKDEENRMKDEENNVKRQEDEDSNNNNNYNGGNT</sequence>
<evidence type="ECO:0000256" key="4">
    <source>
        <dbReference type="ARBA" id="ARBA00022833"/>
    </source>
</evidence>
<organism evidence="8 9">
    <name type="scientific">Hypothenemus hampei</name>
    <name type="common">Coffee berry borer</name>
    <dbReference type="NCBI Taxonomy" id="57062"/>
    <lineage>
        <taxon>Eukaryota</taxon>
        <taxon>Metazoa</taxon>
        <taxon>Ecdysozoa</taxon>
        <taxon>Arthropoda</taxon>
        <taxon>Hexapoda</taxon>
        <taxon>Insecta</taxon>
        <taxon>Pterygota</taxon>
        <taxon>Neoptera</taxon>
        <taxon>Endopterygota</taxon>
        <taxon>Coleoptera</taxon>
        <taxon>Polyphaga</taxon>
        <taxon>Cucujiformia</taxon>
        <taxon>Curculionidae</taxon>
        <taxon>Scolytinae</taxon>
        <taxon>Hypothenemus</taxon>
    </lineage>
</organism>
<keyword evidence="4" id="KW-0862">Zinc</keyword>
<dbReference type="FunFam" id="3.30.160.60:FF:000159">
    <property type="entry name" value="Mds1 and evi1 complex locus protein"/>
    <property type="match status" value="1"/>
</dbReference>
<dbReference type="SUPFAM" id="SSF57667">
    <property type="entry name" value="beta-beta-alpha zinc fingers"/>
    <property type="match status" value="2"/>
</dbReference>
<dbReference type="PROSITE" id="PS50157">
    <property type="entry name" value="ZINC_FINGER_C2H2_2"/>
    <property type="match status" value="3"/>
</dbReference>
<evidence type="ECO:0000259" key="7">
    <source>
        <dbReference type="PROSITE" id="PS50157"/>
    </source>
</evidence>
<dbReference type="SMART" id="SM00355">
    <property type="entry name" value="ZnF_C2H2"/>
    <property type="match status" value="3"/>
</dbReference>
<dbReference type="Gene3D" id="3.30.160.60">
    <property type="entry name" value="Classic Zinc Finger"/>
    <property type="match status" value="3"/>
</dbReference>
<evidence type="ECO:0000256" key="6">
    <source>
        <dbReference type="SAM" id="MobiDB-lite"/>
    </source>
</evidence>
<evidence type="ECO:0000256" key="1">
    <source>
        <dbReference type="ARBA" id="ARBA00022723"/>
    </source>
</evidence>
<comment type="caution">
    <text evidence="8">The sequence shown here is derived from an EMBL/GenBank/DDBJ whole genome shotgun (WGS) entry which is preliminary data.</text>
</comment>
<keyword evidence="3 5" id="KW-0863">Zinc-finger</keyword>
<dbReference type="PANTHER" id="PTHR24403">
    <property type="entry name" value="ZINC FINGER PROTEIN"/>
    <property type="match status" value="1"/>
</dbReference>
<reference evidence="8 9" key="1">
    <citation type="submission" date="2024-05" db="EMBL/GenBank/DDBJ databases">
        <title>Genetic variation in Jamaican populations of the coffee berry borer (Hypothenemus hampei).</title>
        <authorList>
            <person name="Errbii M."/>
            <person name="Myrie A."/>
        </authorList>
    </citation>
    <scope>NUCLEOTIDE SEQUENCE [LARGE SCALE GENOMIC DNA]</scope>
    <source>
        <strain evidence="8">JA-Hopewell-2020-01-JO</strain>
        <tissue evidence="8">Whole body</tissue>
    </source>
</reference>
<dbReference type="GO" id="GO:0008270">
    <property type="term" value="F:zinc ion binding"/>
    <property type="evidence" value="ECO:0007669"/>
    <property type="project" value="UniProtKB-KW"/>
</dbReference>
<evidence type="ECO:0000313" key="9">
    <source>
        <dbReference type="Proteomes" id="UP001566132"/>
    </source>
</evidence>
<evidence type="ECO:0000256" key="3">
    <source>
        <dbReference type="ARBA" id="ARBA00022771"/>
    </source>
</evidence>
<keyword evidence="9" id="KW-1185">Reference proteome</keyword>
<keyword evidence="2" id="KW-0677">Repeat</keyword>
<feature type="domain" description="C2H2-type" evidence="7">
    <location>
        <begin position="279"/>
        <end position="307"/>
    </location>
</feature>
<accession>A0ABD1ELQ7</accession>
<dbReference type="InterPro" id="IPR013087">
    <property type="entry name" value="Znf_C2H2_type"/>
</dbReference>
<proteinExistence type="predicted"/>
<feature type="compositionally biased region" description="Basic and acidic residues" evidence="6">
    <location>
        <begin position="135"/>
        <end position="146"/>
    </location>
</feature>
<dbReference type="InterPro" id="IPR050688">
    <property type="entry name" value="Zinc_finger/UBP_domain"/>
</dbReference>
<dbReference type="PANTHER" id="PTHR24403:SF107">
    <property type="entry name" value="ZINC FINGER PROTEIN 521"/>
    <property type="match status" value="1"/>
</dbReference>
<evidence type="ECO:0000256" key="5">
    <source>
        <dbReference type="PROSITE-ProRule" id="PRU00042"/>
    </source>
</evidence>
<feature type="domain" description="C2H2-type" evidence="7">
    <location>
        <begin position="308"/>
        <end position="335"/>
    </location>
</feature>
<dbReference type="FunFam" id="3.30.160.60:FF:000929">
    <property type="entry name" value="Uncharacterized protein, isoform B"/>
    <property type="match status" value="1"/>
</dbReference>
<gene>
    <name evidence="8" type="ORF">ABEB36_008213</name>
</gene>
<feature type="region of interest" description="Disordered" evidence="6">
    <location>
        <begin position="397"/>
        <end position="471"/>
    </location>
</feature>
<feature type="compositionally biased region" description="Polar residues" evidence="6">
    <location>
        <begin position="125"/>
        <end position="134"/>
    </location>
</feature>
<dbReference type="EMBL" id="JBDJPC010000006">
    <property type="protein sequence ID" value="KAL1497217.1"/>
    <property type="molecule type" value="Genomic_DNA"/>
</dbReference>
<dbReference type="Pfam" id="PF00096">
    <property type="entry name" value="zf-C2H2"/>
    <property type="match status" value="3"/>
</dbReference>
<dbReference type="FunFam" id="3.30.160.60:FF:000112">
    <property type="entry name" value="Mds1 and evi1 complex locus protein"/>
    <property type="match status" value="1"/>
</dbReference>
<evidence type="ECO:0000313" key="8">
    <source>
        <dbReference type="EMBL" id="KAL1497217.1"/>
    </source>
</evidence>
<dbReference type="AlphaFoldDB" id="A0ABD1ELQ7"/>
<dbReference type="PROSITE" id="PS00028">
    <property type="entry name" value="ZINC_FINGER_C2H2_1"/>
    <property type="match status" value="3"/>
</dbReference>
<name>A0ABD1ELQ7_HYPHA</name>